<dbReference type="SMART" id="SM00443">
    <property type="entry name" value="G_patch"/>
    <property type="match status" value="1"/>
</dbReference>
<feature type="domain" description="G-patch" evidence="3">
    <location>
        <begin position="26"/>
        <end position="72"/>
    </location>
</feature>
<dbReference type="EMBL" id="GECU01013070">
    <property type="protein sequence ID" value="JAS94636.1"/>
    <property type="molecule type" value="Transcribed_RNA"/>
</dbReference>
<dbReference type="PANTHER" id="PTHR23149:SF27">
    <property type="entry name" value="PIN2_TERF1-INTERACTING TELOMERASE INHIBITOR 1"/>
    <property type="match status" value="1"/>
</dbReference>
<evidence type="ECO:0000313" key="4">
    <source>
        <dbReference type="EMBL" id="JAS94636.1"/>
    </source>
</evidence>
<evidence type="ECO:0000259" key="3">
    <source>
        <dbReference type="PROSITE" id="PS50174"/>
    </source>
</evidence>
<dbReference type="Pfam" id="PF01585">
    <property type="entry name" value="G-patch"/>
    <property type="match status" value="1"/>
</dbReference>
<organism evidence="4">
    <name type="scientific">Homalodisca liturata</name>
    <dbReference type="NCBI Taxonomy" id="320908"/>
    <lineage>
        <taxon>Eukaryota</taxon>
        <taxon>Metazoa</taxon>
        <taxon>Ecdysozoa</taxon>
        <taxon>Arthropoda</taxon>
        <taxon>Hexapoda</taxon>
        <taxon>Insecta</taxon>
        <taxon>Pterygota</taxon>
        <taxon>Neoptera</taxon>
        <taxon>Paraneoptera</taxon>
        <taxon>Hemiptera</taxon>
        <taxon>Auchenorrhyncha</taxon>
        <taxon>Membracoidea</taxon>
        <taxon>Cicadellidae</taxon>
        <taxon>Cicadellinae</taxon>
        <taxon>Proconiini</taxon>
        <taxon>Homalodisca</taxon>
    </lineage>
</organism>
<evidence type="ECO:0000256" key="1">
    <source>
        <dbReference type="SAM" id="Coils"/>
    </source>
</evidence>
<dbReference type="GO" id="GO:0010521">
    <property type="term" value="F:telomerase inhibitor activity"/>
    <property type="evidence" value="ECO:0007669"/>
    <property type="project" value="TreeGrafter"/>
</dbReference>
<sequence length="532" mass="61128">MAMLAERRRREKWCINPRGKAWSDDKTKFGQRLLEKMGWSAGQGLGINNQGPTEVVAVRKKDDNKGLGFKDNGEEWLKTTSDFNDLLDQLGSSMEGEGEQADNVSSLEDRSKKSKARVHYHKFTRGKDLSRYSQKDLASIIGPVVVKSKSGDENDPDYTRNQVNMGSSDKYFKSKKNTREDKLHECNINEPKPILVDNNEKIGVKNKKRKKGKYECNTFKEPHEQLSFEISSKQNRTNDEEYYKDCDEESATIVQDIQVPKKKKKRMQLEAEIKESEICQELLENNETYPTNKDDDLFADNIEKVEDLSNKIVKKKKKKNKEKVNEDSFSIENQEKSCDNNETKISYRKAIKTEIVLSESVSIIENGCSRDEEETIDKYENATNNEITSKKKKNKLQQNAIITEYDNEETLRTLEKNTTRSKKKKSKSEFSCSELDTSFNIDCSGESEEISSNKEKQRNHKLFLESSDVPEESAKDLKFKKKYKREIIDGTFNTDSENVTIDGDAVISIGSSDKVDGCDKKKKKKKKEHSTC</sequence>
<dbReference type="GO" id="GO:0003676">
    <property type="term" value="F:nucleic acid binding"/>
    <property type="evidence" value="ECO:0007669"/>
    <property type="project" value="InterPro"/>
</dbReference>
<dbReference type="GO" id="GO:0005730">
    <property type="term" value="C:nucleolus"/>
    <property type="evidence" value="ECO:0007669"/>
    <property type="project" value="TreeGrafter"/>
</dbReference>
<dbReference type="AlphaFoldDB" id="A0A1B6J623"/>
<reference evidence="4" key="1">
    <citation type="submission" date="2015-11" db="EMBL/GenBank/DDBJ databases">
        <title>De novo transcriptome assembly of four potential Pierce s Disease insect vectors from Arizona vineyards.</title>
        <authorList>
            <person name="Tassone E.E."/>
        </authorList>
    </citation>
    <scope>NUCLEOTIDE SEQUENCE</scope>
</reference>
<dbReference type="PANTHER" id="PTHR23149">
    <property type="entry name" value="G PATCH DOMAIN CONTAINING PROTEIN"/>
    <property type="match status" value="1"/>
</dbReference>
<evidence type="ECO:0000256" key="2">
    <source>
        <dbReference type="SAM" id="MobiDB-lite"/>
    </source>
</evidence>
<protein>
    <recommendedName>
        <fullName evidence="3">G-patch domain-containing protein</fullName>
    </recommendedName>
</protein>
<accession>A0A1B6J623</accession>
<feature type="region of interest" description="Disordered" evidence="2">
    <location>
        <begin position="147"/>
        <end position="179"/>
    </location>
</feature>
<dbReference type="PROSITE" id="PS50174">
    <property type="entry name" value="G_PATCH"/>
    <property type="match status" value="1"/>
</dbReference>
<feature type="coiled-coil region" evidence="1">
    <location>
        <begin position="266"/>
        <end position="325"/>
    </location>
</feature>
<feature type="region of interest" description="Disordered" evidence="2">
    <location>
        <begin position="511"/>
        <end position="532"/>
    </location>
</feature>
<name>A0A1B6J623_9HEMI</name>
<dbReference type="InterPro" id="IPR050656">
    <property type="entry name" value="PINX1"/>
</dbReference>
<feature type="region of interest" description="Disordered" evidence="2">
    <location>
        <begin position="445"/>
        <end position="471"/>
    </location>
</feature>
<keyword evidence="1" id="KW-0175">Coiled coil</keyword>
<proteinExistence type="predicted"/>
<feature type="compositionally biased region" description="Basic residues" evidence="2">
    <location>
        <begin position="520"/>
        <end position="532"/>
    </location>
</feature>
<dbReference type="InterPro" id="IPR000467">
    <property type="entry name" value="G_patch_dom"/>
</dbReference>
<feature type="region of interest" description="Disordered" evidence="2">
    <location>
        <begin position="89"/>
        <end position="115"/>
    </location>
</feature>
<gene>
    <name evidence="4" type="ORF">g.22945</name>
</gene>